<feature type="region of interest" description="Disordered" evidence="8">
    <location>
        <begin position="194"/>
        <end position="254"/>
    </location>
</feature>
<evidence type="ECO:0000256" key="8">
    <source>
        <dbReference type="SAM" id="MobiDB-lite"/>
    </source>
</evidence>
<feature type="compositionally biased region" description="Basic and acidic residues" evidence="8">
    <location>
        <begin position="290"/>
        <end position="299"/>
    </location>
</feature>
<dbReference type="SMART" id="SM00355">
    <property type="entry name" value="ZnF_C2H2"/>
    <property type="match status" value="9"/>
</dbReference>
<dbReference type="InterPro" id="IPR011333">
    <property type="entry name" value="SKP1/BTB/POZ_sf"/>
</dbReference>
<dbReference type="Gene3D" id="3.30.710.10">
    <property type="entry name" value="Potassium Channel Kv1.1, Chain A"/>
    <property type="match status" value="1"/>
</dbReference>
<dbReference type="RefSeq" id="XP_028323401.1">
    <property type="nucleotide sequence ID" value="XM_028467600.1"/>
</dbReference>
<organism evidence="11 12">
    <name type="scientific">Gouania willdenowi</name>
    <name type="common">Blunt-snouted clingfish</name>
    <name type="synonym">Lepadogaster willdenowi</name>
    <dbReference type="NCBI Taxonomy" id="441366"/>
    <lineage>
        <taxon>Eukaryota</taxon>
        <taxon>Metazoa</taxon>
        <taxon>Chordata</taxon>
        <taxon>Craniata</taxon>
        <taxon>Vertebrata</taxon>
        <taxon>Euteleostomi</taxon>
        <taxon>Actinopterygii</taxon>
        <taxon>Neopterygii</taxon>
        <taxon>Teleostei</taxon>
        <taxon>Neoteleostei</taxon>
        <taxon>Acanthomorphata</taxon>
        <taxon>Ovalentaria</taxon>
        <taxon>Blenniimorphae</taxon>
        <taxon>Blenniiformes</taxon>
        <taxon>Gobiesocoidei</taxon>
        <taxon>Gobiesocidae</taxon>
        <taxon>Gobiesocinae</taxon>
        <taxon>Gouania</taxon>
    </lineage>
</organism>
<keyword evidence="4 7" id="KW-0863">Zinc-finger</keyword>
<sequence>MTSNSRWMGSRPARTNQHNTEQSPAARRRARARPGEAMESLVHYSNPSHALSMLGVLNEQRLRGQMCDVVLVVADQKYQAHKSVLAASSEYFQSLFTQMNTESLRVVNLDFCEPDAFEIVLNYIYSSSLFVDKGSLAAIQELGYSLGIPFLTNIVSARPHASYCVSRKRLSVSEEDDNDVHTRSVIVCRVQNDTEHHSRSNYPRKTSVRPSSPLLKEDLAPPPLEYNSNNSLRNSEPRWKSPEQSKPPERSSTYPYISILKGNSSLVSCVRPQLTSSVSFSDVDVQHSQLHSDADHDMKEEAEEQEPSTDTKALLLGRASKPSQTIDRSGPLIKSLLRRSLSMDSPIPVFSPTLELNREQSVVKMASKSSETEVSTHSNPTRTSPLVLRSKCPSRCEKESQVERDFVKAEPSSPLADPMDMIRMTVAEALPVDLKDLQDNYDHEFRSDVAPLSKRKNRPDNRRYPFKKSKIFKEHTSTAHVPDTLPLPESKEFTESSEEPLQNKVFKCWNCLKVFRSSTGLHRHVNMYHNPEKPYACDICHKRFHTNFKVWTHCQTQHGVVQNPASSASSPVLDDKFQKRLIDIVREREIKKALLWKLKRNKQSLQSPGLSKKRLRPSFICPYCGKVFVFQSQYRQHLRSHPADKAEQNMEHEWTEWEQDGMIEQKSADSEVYTCRLCNMKLPSLIEHSDHERDCQHSTVCPYCGLRFSSSLVKRDHEAHCKYKKLTCLECMRTFKTSFSIWRHQVEVHNHNIMSVKDQMQLRHQENSDEGSKIFKEDCFCDEPLATSSSRENLNYSDSSGAPMYDSEDSLSYVPEDLSMAHHGKLVVKEEPLEEAVCDAEDVKSGLEEPGVWPCEKCGNLFSSRKDLERHQELLCHIKPFICHICNKAYRTNFRLWSHFQSHMPTANEPGAKEISRQPSPRSPSPPLTPQTSEQPTQQASVLKSTQAGPVAVAVVEESSSPEPCSSNASKTNLPELEEQACSHSPVSRSNSVDNNASGPQEPDALFYHAPSLSVLTFKRQYMCKLCHRTFKTAFSLWSHEQSHSHS</sequence>
<keyword evidence="6" id="KW-0539">Nucleus</keyword>
<reference evidence="11" key="1">
    <citation type="submission" date="2020-06" db="EMBL/GenBank/DDBJ databases">
        <authorList>
            <consortium name="Wellcome Sanger Institute Data Sharing"/>
        </authorList>
    </citation>
    <scope>NUCLEOTIDE SEQUENCE [LARGE SCALE GENOMIC DNA]</scope>
</reference>
<dbReference type="PANTHER" id="PTHR24394:SF15">
    <property type="entry name" value="ZINC FINGER AND BTB DOMAIN-CONTAINING PROTEIN 21"/>
    <property type="match status" value="1"/>
</dbReference>
<evidence type="ECO:0000256" key="6">
    <source>
        <dbReference type="ARBA" id="ARBA00023242"/>
    </source>
</evidence>
<evidence type="ECO:0000313" key="11">
    <source>
        <dbReference type="Ensembl" id="ENSGWIP00000038149.1"/>
    </source>
</evidence>
<dbReference type="Ensembl" id="ENSGWIT00000041529.1">
    <property type="protein sequence ID" value="ENSGWIP00000038149.1"/>
    <property type="gene ID" value="ENSGWIG00000019540.1"/>
</dbReference>
<dbReference type="Pfam" id="PF18450">
    <property type="entry name" value="zf_C2H2_6"/>
    <property type="match status" value="1"/>
</dbReference>
<evidence type="ECO:0000256" key="2">
    <source>
        <dbReference type="ARBA" id="ARBA00022723"/>
    </source>
</evidence>
<feature type="region of interest" description="Disordered" evidence="8">
    <location>
        <begin position="286"/>
        <end position="311"/>
    </location>
</feature>
<feature type="compositionally biased region" description="Polar residues" evidence="8">
    <location>
        <begin position="367"/>
        <end position="384"/>
    </location>
</feature>
<feature type="domain" description="BTB" evidence="9">
    <location>
        <begin position="67"/>
        <end position="133"/>
    </location>
</feature>
<dbReference type="InterPro" id="IPR041011">
    <property type="entry name" value="Znf_C2H2_6"/>
</dbReference>
<dbReference type="SUPFAM" id="SSF54695">
    <property type="entry name" value="POZ domain"/>
    <property type="match status" value="1"/>
</dbReference>
<feature type="domain" description="C2H2-type" evidence="10">
    <location>
        <begin position="506"/>
        <end position="534"/>
    </location>
</feature>
<feature type="region of interest" description="Disordered" evidence="8">
    <location>
        <begin position="365"/>
        <end position="387"/>
    </location>
</feature>
<dbReference type="AlphaFoldDB" id="A0A8C5N955"/>
<feature type="region of interest" description="Disordered" evidence="8">
    <location>
        <begin position="475"/>
        <end position="496"/>
    </location>
</feature>
<dbReference type="OrthoDB" id="6359816at2759"/>
<reference evidence="11" key="3">
    <citation type="submission" date="2025-09" db="UniProtKB">
        <authorList>
            <consortium name="Ensembl"/>
        </authorList>
    </citation>
    <scope>IDENTIFICATION</scope>
</reference>
<dbReference type="PANTHER" id="PTHR24394">
    <property type="entry name" value="ZINC FINGER PROTEIN"/>
    <property type="match status" value="1"/>
</dbReference>
<feature type="domain" description="C2H2-type" evidence="10">
    <location>
        <begin position="726"/>
        <end position="749"/>
    </location>
</feature>
<evidence type="ECO:0008006" key="13">
    <source>
        <dbReference type="Google" id="ProtNLM"/>
    </source>
</evidence>
<evidence type="ECO:0000259" key="9">
    <source>
        <dbReference type="PROSITE" id="PS50097"/>
    </source>
</evidence>
<dbReference type="Proteomes" id="UP000694680">
    <property type="component" value="Chromosome 14"/>
</dbReference>
<dbReference type="InterPro" id="IPR013087">
    <property type="entry name" value="Znf_C2H2_type"/>
</dbReference>
<feature type="compositionally biased region" description="Polar residues" evidence="8">
    <location>
        <begin position="982"/>
        <end position="999"/>
    </location>
</feature>
<feature type="domain" description="C2H2-type" evidence="10">
    <location>
        <begin position="881"/>
        <end position="903"/>
    </location>
</feature>
<dbReference type="PROSITE" id="PS00028">
    <property type="entry name" value="ZINC_FINGER_C2H2_1"/>
    <property type="match status" value="8"/>
</dbReference>
<feature type="domain" description="C2H2-type" evidence="10">
    <location>
        <begin position="853"/>
        <end position="880"/>
    </location>
</feature>
<evidence type="ECO:0000313" key="12">
    <source>
        <dbReference type="Proteomes" id="UP000694680"/>
    </source>
</evidence>
<dbReference type="InterPro" id="IPR036236">
    <property type="entry name" value="Znf_C2H2_sf"/>
</dbReference>
<feature type="compositionally biased region" description="Polar residues" evidence="8">
    <location>
        <begin position="1"/>
        <end position="23"/>
    </location>
</feature>
<comment type="subcellular location">
    <subcellularLocation>
        <location evidence="1">Nucleus</location>
    </subcellularLocation>
</comment>
<dbReference type="InterPro" id="IPR000210">
    <property type="entry name" value="BTB/POZ_dom"/>
</dbReference>
<dbReference type="Pfam" id="PF00096">
    <property type="entry name" value="zf-C2H2"/>
    <property type="match status" value="2"/>
</dbReference>
<feature type="region of interest" description="Disordered" evidence="8">
    <location>
        <begin position="905"/>
        <end position="947"/>
    </location>
</feature>
<dbReference type="GeneID" id="114476227"/>
<evidence type="ECO:0000259" key="10">
    <source>
        <dbReference type="PROSITE" id="PS50157"/>
    </source>
</evidence>
<dbReference type="PROSITE" id="PS50157">
    <property type="entry name" value="ZINC_FINGER_C2H2_2"/>
    <property type="match status" value="6"/>
</dbReference>
<dbReference type="GO" id="GO:0008270">
    <property type="term" value="F:zinc ion binding"/>
    <property type="evidence" value="ECO:0007669"/>
    <property type="project" value="UniProtKB-KW"/>
</dbReference>
<dbReference type="PROSITE" id="PS50097">
    <property type="entry name" value="BTB"/>
    <property type="match status" value="1"/>
</dbReference>
<dbReference type="GO" id="GO:0000981">
    <property type="term" value="F:DNA-binding transcription factor activity, RNA polymerase II-specific"/>
    <property type="evidence" value="ECO:0007669"/>
    <property type="project" value="TreeGrafter"/>
</dbReference>
<dbReference type="SMART" id="SM00225">
    <property type="entry name" value="BTB"/>
    <property type="match status" value="1"/>
</dbReference>
<gene>
    <name evidence="11" type="primary">zbtb21</name>
</gene>
<evidence type="ECO:0000256" key="3">
    <source>
        <dbReference type="ARBA" id="ARBA00022737"/>
    </source>
</evidence>
<keyword evidence="2" id="KW-0479">Metal-binding</keyword>
<dbReference type="Gene3D" id="3.30.160.60">
    <property type="entry name" value="Classic Zinc Finger"/>
    <property type="match status" value="7"/>
</dbReference>
<feature type="compositionally biased region" description="Low complexity" evidence="8">
    <location>
        <begin position="930"/>
        <end position="939"/>
    </location>
</feature>
<keyword evidence="12" id="KW-1185">Reference proteome</keyword>
<dbReference type="CTD" id="49854"/>
<evidence type="ECO:0000256" key="1">
    <source>
        <dbReference type="ARBA" id="ARBA00004123"/>
    </source>
</evidence>
<keyword evidence="3" id="KW-0677">Repeat</keyword>
<feature type="compositionally biased region" description="Polar residues" evidence="8">
    <location>
        <begin position="200"/>
        <end position="210"/>
    </location>
</feature>
<feature type="compositionally biased region" description="Basic and acidic residues" evidence="8">
    <location>
        <begin position="235"/>
        <end position="249"/>
    </location>
</feature>
<protein>
    <recommendedName>
        <fullName evidence="13">Zinc finger and BTB domain-containing protein 21</fullName>
    </recommendedName>
</protein>
<dbReference type="Pfam" id="PF00651">
    <property type="entry name" value="BTB"/>
    <property type="match status" value="1"/>
</dbReference>
<evidence type="ECO:0000256" key="4">
    <source>
        <dbReference type="ARBA" id="ARBA00022771"/>
    </source>
</evidence>
<dbReference type="FunFam" id="3.30.710.10:FF:000065">
    <property type="entry name" value="zinc finger and BTB domain-containing protein 21"/>
    <property type="match status" value="1"/>
</dbReference>
<feature type="region of interest" description="Disordered" evidence="8">
    <location>
        <begin position="1"/>
        <end position="32"/>
    </location>
</feature>
<accession>A0A8C5N955</accession>
<proteinExistence type="predicted"/>
<feature type="domain" description="C2H2-type" evidence="10">
    <location>
        <begin position="619"/>
        <end position="646"/>
    </location>
</feature>
<evidence type="ECO:0000256" key="7">
    <source>
        <dbReference type="PROSITE-ProRule" id="PRU00042"/>
    </source>
</evidence>
<dbReference type="SUPFAM" id="SSF57667">
    <property type="entry name" value="beta-beta-alpha zinc fingers"/>
    <property type="match status" value="6"/>
</dbReference>
<name>A0A8C5N955_GOUWI</name>
<feature type="domain" description="C2H2-type" evidence="10">
    <location>
        <begin position="1022"/>
        <end position="1047"/>
    </location>
</feature>
<evidence type="ECO:0000256" key="5">
    <source>
        <dbReference type="ARBA" id="ARBA00022833"/>
    </source>
</evidence>
<keyword evidence="5" id="KW-0862">Zinc</keyword>
<feature type="region of interest" description="Disordered" evidence="8">
    <location>
        <begin position="977"/>
        <end position="1000"/>
    </location>
</feature>
<reference evidence="11" key="2">
    <citation type="submission" date="2025-08" db="UniProtKB">
        <authorList>
            <consortium name="Ensembl"/>
        </authorList>
    </citation>
    <scope>IDENTIFICATION</scope>
</reference>
<dbReference type="FunFam" id="3.30.160.60:FF:000777">
    <property type="entry name" value="zinc finger and BTB domain-containing protein 21"/>
    <property type="match status" value="1"/>
</dbReference>
<dbReference type="GO" id="GO:0005634">
    <property type="term" value="C:nucleus"/>
    <property type="evidence" value="ECO:0007669"/>
    <property type="project" value="UniProtKB-SubCell"/>
</dbReference>